<comment type="subcellular location">
    <subcellularLocation>
        <location evidence="7">Cell inner membrane</location>
        <topology evidence="7">Multi-pass membrane protein</topology>
    </subcellularLocation>
    <subcellularLocation>
        <location evidence="1">Cell membrane</location>
        <topology evidence="1">Multi-pass membrane protein</topology>
    </subcellularLocation>
</comment>
<feature type="transmembrane region" description="Helical" evidence="7">
    <location>
        <begin position="94"/>
        <end position="112"/>
    </location>
</feature>
<feature type="transmembrane region" description="Helical" evidence="7">
    <location>
        <begin position="118"/>
        <end position="136"/>
    </location>
</feature>
<organism evidence="9 10">
    <name type="scientific">Silvimonas iriomotensis</name>
    <dbReference type="NCBI Taxonomy" id="449662"/>
    <lineage>
        <taxon>Bacteria</taxon>
        <taxon>Pseudomonadati</taxon>
        <taxon>Pseudomonadota</taxon>
        <taxon>Betaproteobacteria</taxon>
        <taxon>Neisseriales</taxon>
        <taxon>Chitinibacteraceae</taxon>
        <taxon>Silvimonas</taxon>
    </lineage>
</organism>
<dbReference type="EMBL" id="BMLX01000002">
    <property type="protein sequence ID" value="GGP20576.1"/>
    <property type="molecule type" value="Genomic_DNA"/>
</dbReference>
<comment type="similarity">
    <text evidence="2 7">Belongs to the MgtC/SapB family.</text>
</comment>
<dbReference type="InterPro" id="IPR003416">
    <property type="entry name" value="MgtC/SapB/SrpB/YhiD_fam"/>
</dbReference>
<keyword evidence="7" id="KW-0997">Cell inner membrane</keyword>
<keyword evidence="5 7" id="KW-1133">Transmembrane helix</keyword>
<evidence type="ECO:0000256" key="5">
    <source>
        <dbReference type="ARBA" id="ARBA00022989"/>
    </source>
</evidence>
<dbReference type="Proteomes" id="UP000637267">
    <property type="component" value="Unassembled WGS sequence"/>
</dbReference>
<evidence type="ECO:0000256" key="6">
    <source>
        <dbReference type="ARBA" id="ARBA00023136"/>
    </source>
</evidence>
<dbReference type="Pfam" id="PF02308">
    <property type="entry name" value="MgtC"/>
    <property type="match status" value="1"/>
</dbReference>
<evidence type="ECO:0000256" key="7">
    <source>
        <dbReference type="RuleBase" id="RU365041"/>
    </source>
</evidence>
<dbReference type="PRINTS" id="PR01837">
    <property type="entry name" value="MGTCSAPBPROT"/>
</dbReference>
<gene>
    <name evidence="9" type="ORF">GCM10010970_15900</name>
</gene>
<accession>A0ABQ2P7X3</accession>
<evidence type="ECO:0000313" key="10">
    <source>
        <dbReference type="Proteomes" id="UP000637267"/>
    </source>
</evidence>
<feature type="transmembrane region" description="Helical" evidence="7">
    <location>
        <begin position="69"/>
        <end position="87"/>
    </location>
</feature>
<sequence>MTTVFLPLPDALTNLLAAALFGALLGLNRQFHRKPAGLRTHAMVALGAALAVLTISRVAGASASDMSRILQGTITGIGFIGAGVIIHHTEKDRVEGLTTAASIWLAAMLGLACGAGEWQIAGSALVLALVVLMFGGRLEKALTRKLIDGDKRGGAANDPGDAG</sequence>
<evidence type="ECO:0000256" key="2">
    <source>
        <dbReference type="ARBA" id="ARBA00009298"/>
    </source>
</evidence>
<dbReference type="PANTHER" id="PTHR33778">
    <property type="entry name" value="PROTEIN MGTC"/>
    <property type="match status" value="1"/>
</dbReference>
<evidence type="ECO:0000259" key="8">
    <source>
        <dbReference type="Pfam" id="PF02308"/>
    </source>
</evidence>
<evidence type="ECO:0000256" key="4">
    <source>
        <dbReference type="ARBA" id="ARBA00022692"/>
    </source>
</evidence>
<dbReference type="RefSeq" id="WP_188703746.1">
    <property type="nucleotide sequence ID" value="NZ_BMLX01000002.1"/>
</dbReference>
<dbReference type="InterPro" id="IPR049177">
    <property type="entry name" value="MgtC_SapB_SrpB_YhiD_N"/>
</dbReference>
<feature type="transmembrane region" description="Helical" evidence="7">
    <location>
        <begin position="43"/>
        <end position="63"/>
    </location>
</feature>
<feature type="transmembrane region" description="Helical" evidence="7">
    <location>
        <begin position="12"/>
        <end position="31"/>
    </location>
</feature>
<keyword evidence="10" id="KW-1185">Reference proteome</keyword>
<dbReference type="PANTHER" id="PTHR33778:SF1">
    <property type="entry name" value="MAGNESIUM TRANSPORTER YHID-RELATED"/>
    <property type="match status" value="1"/>
</dbReference>
<keyword evidence="3" id="KW-1003">Cell membrane</keyword>
<reference evidence="10" key="1">
    <citation type="journal article" date="2019" name="Int. J. Syst. Evol. Microbiol.">
        <title>The Global Catalogue of Microorganisms (GCM) 10K type strain sequencing project: providing services to taxonomists for standard genome sequencing and annotation.</title>
        <authorList>
            <consortium name="The Broad Institute Genomics Platform"/>
            <consortium name="The Broad Institute Genome Sequencing Center for Infectious Disease"/>
            <person name="Wu L."/>
            <person name="Ma J."/>
        </authorList>
    </citation>
    <scope>NUCLEOTIDE SEQUENCE [LARGE SCALE GENOMIC DNA]</scope>
    <source>
        <strain evidence="10">CGMCC 1.8859</strain>
    </source>
</reference>
<comment type="caution">
    <text evidence="9">The sequence shown here is derived from an EMBL/GenBank/DDBJ whole genome shotgun (WGS) entry which is preliminary data.</text>
</comment>
<feature type="domain" description="MgtC/SapB/SrpB/YhiD N-terminal" evidence="8">
    <location>
        <begin position="15"/>
        <end position="140"/>
    </location>
</feature>
<evidence type="ECO:0000256" key="3">
    <source>
        <dbReference type="ARBA" id="ARBA00022475"/>
    </source>
</evidence>
<protein>
    <recommendedName>
        <fullName evidence="7">Protein MgtC</fullName>
    </recommendedName>
</protein>
<evidence type="ECO:0000256" key="1">
    <source>
        <dbReference type="ARBA" id="ARBA00004651"/>
    </source>
</evidence>
<keyword evidence="6 7" id="KW-0472">Membrane</keyword>
<keyword evidence="4 7" id="KW-0812">Transmembrane</keyword>
<name>A0ABQ2P7X3_9NEIS</name>
<evidence type="ECO:0000313" key="9">
    <source>
        <dbReference type="EMBL" id="GGP20576.1"/>
    </source>
</evidence>
<proteinExistence type="inferred from homology"/>